<feature type="compositionally biased region" description="Acidic residues" evidence="1">
    <location>
        <begin position="1378"/>
        <end position="1391"/>
    </location>
</feature>
<dbReference type="Pfam" id="PF23704">
    <property type="entry name" value="WHD_GTF3C1_N"/>
    <property type="match status" value="1"/>
</dbReference>
<evidence type="ECO:0000313" key="5">
    <source>
        <dbReference type="Proteomes" id="UP000593567"/>
    </source>
</evidence>
<dbReference type="InterPro" id="IPR056467">
    <property type="entry name" value="eWH_GTF3C1"/>
</dbReference>
<dbReference type="EMBL" id="VXIV02002292">
    <property type="protein sequence ID" value="KAF6026372.1"/>
    <property type="molecule type" value="Genomic_DNA"/>
</dbReference>
<dbReference type="GO" id="GO:0000127">
    <property type="term" value="C:transcription factor TFIIIC complex"/>
    <property type="evidence" value="ECO:0007669"/>
    <property type="project" value="InterPro"/>
</dbReference>
<dbReference type="Proteomes" id="UP000593567">
    <property type="component" value="Unassembled WGS sequence"/>
</dbReference>
<feature type="region of interest" description="Disordered" evidence="1">
    <location>
        <begin position="336"/>
        <end position="366"/>
    </location>
</feature>
<evidence type="ECO:0000256" key="1">
    <source>
        <dbReference type="SAM" id="MobiDB-lite"/>
    </source>
</evidence>
<dbReference type="InterPro" id="IPR044210">
    <property type="entry name" value="Tfc3-like"/>
</dbReference>
<comment type="caution">
    <text evidence="4">The sequence shown here is derived from an EMBL/GenBank/DDBJ whole genome shotgun (WGS) entry which is preliminary data.</text>
</comment>
<dbReference type="GO" id="GO:0003677">
    <property type="term" value="F:DNA binding"/>
    <property type="evidence" value="ECO:0007669"/>
    <property type="project" value="InterPro"/>
</dbReference>
<sequence>MDLRDLVLEEISLDGLDGVTLESLWYYLNKTVPKFPLTLDSNSKKYLWENIIVQLTEVDFYELKEERETFEDVEAELTEAEIEIYKPSKVLQILPCHFVDNQVDRGSCSTYDTRVNITNKVRTKDRKCLITYEDVVKKWGRKLVMVASQMTRERFLLQDTVDARIIKSKLTMDIYCNLEQIARARRTGLLGSDAYMFLRQTGNSNINHGLMGYARKKLIEYGLTVKVSYIVMKRTGKTLRPSTENICYLRRFYTPRDINSNLYHRKVEEYLLTQPGRRQYMTKLCLDIKVSRKRLHKMLKGKSQFFELSYKRVSSEDILADDITFDSVIKAEEKTSEEEVMDTTLSDNEANSLEKPPPPKKKKQETRNVLFVTLLQTVEEATAAEEAAEEEVGDESTLEVMTPQVLQPNVPYLVQIKDWMERLGPNGTSKAKLRETFSLHSLQARQIMKYLVKNPAFHCFYADVKRQKVERVCSSQYAAHHKSGTTCLTADANRKKATPNMSKDLPNKSEQHAPANSIRRSHSKGGGITNVTNKTIERNEIIVNFASHYRLILMPDLYKLVLASEADKYDTTIDRKTLRRRCEALHNENKIKILKTAVRVESKVRDLYYVCEPNMTIEDSLMQSSLEAQRSELASNFHRAKLDSEIKPKPKVQEKLKEKEEAARKLNAMEAFNTQMCSKVYGFAPKMKRLETLHKFLCYLIYNYEDKLTVYLDTDDWRRFLPPTSLCPDDPTPGIANILHLGTQLPLVLFLTLVRVPFKVPSIIEYLNDPIKRLIPVKYLNTEMKAALFHKRRYIEKLRDSISLLCMMGLVSNVSKVEGGRTFREISLIYVHQTAAIVDTSGGLISGQHTKEQVERLTLPFQITEGADAVDNYWVTLQNICTSTPPKKEARDAPKSLEEVEPQRIDILRNSAMRECVNPKSLDEVQEAHIPGDGKGGGGLDTLFFSNLSRQWLSSLEKMVPNSFLPSAGKPAVKLSASANQHPVKVPATKVVVKPTLVSVAQRSSLSPALHKISKALNREKRVAIDQLPYMKKRRKVGLSNTPPSKRRKQRYEARRFKDDKDRDAIRNLRTLRSSFSPKEDEALLLAKIGLNILDVGMCKDPATKLVRDFLHRHFSVSKDKSSVACWALVVSSQEIASFKDQEPFTCTDVLAETYARLMELVLKRCENAFDNEVYVDLSTVADVKALMSKYNLIQVTETKDQPMVVTGHTHNHQVMPPIVVNWVHPTSDADVARYTLSNFATSFLLINDKINRKYQIHKVFAQYPTSITNSVFSTLQDNKVVNIKKNKNQGPMRMFGLTYRYKLFCDRLQVISMETFVSCGDAYHDLSESQDEHLEYTGAKDWRGQLMTFLSLTFPGALDIKFYLPEKVLDTSNVNQSDDEEDNDDEDLADDSPLLSKKSEMMKFEHCQIKPCTIKAKLLLDNLPDELKVSKKEDRQYMRSLMSSIPYDMNTEQVFSELELVMPQPDIQMLKKIFSIIDGVGMAGISFYALYSALSMPSGNSGLSSEDLQNLTASSSKLEGYVNMLTERYLVLRVGVATRTYVAYAHRRMWVVHSLRDTKGRGSGVNLTAADEVRLEKLSDSSPSAADNLLKTNASLVQDSPKPSTTYHRVDIIPKPWLTTEGTINYPVLYTLLTSLLSTINKNQSIQFSALHELFSMVYSPVALLDLLELSITVSSQLFSDPSE</sequence>
<feature type="region of interest" description="Disordered" evidence="1">
    <location>
        <begin position="1035"/>
        <end position="1056"/>
    </location>
</feature>
<protein>
    <submittedName>
        <fullName evidence="4">GTF3C1</fullName>
    </submittedName>
</protein>
<organism evidence="4 5">
    <name type="scientific">Bugula neritina</name>
    <name type="common">Brown bryozoan</name>
    <name type="synonym">Sertularia neritina</name>
    <dbReference type="NCBI Taxonomy" id="10212"/>
    <lineage>
        <taxon>Eukaryota</taxon>
        <taxon>Metazoa</taxon>
        <taxon>Spiralia</taxon>
        <taxon>Lophotrochozoa</taxon>
        <taxon>Bryozoa</taxon>
        <taxon>Gymnolaemata</taxon>
        <taxon>Cheilostomatida</taxon>
        <taxon>Flustrina</taxon>
        <taxon>Buguloidea</taxon>
        <taxon>Bugulidae</taxon>
        <taxon>Bugula</taxon>
    </lineage>
</organism>
<feature type="domain" description="General transcription factor 3C polypeptide 1 winged-helix" evidence="2">
    <location>
        <begin position="7"/>
        <end position="74"/>
    </location>
</feature>
<gene>
    <name evidence="4" type="ORF">EB796_015323</name>
</gene>
<feature type="domain" description="GTF3C1 extended winged-helix" evidence="3">
    <location>
        <begin position="531"/>
        <end position="631"/>
    </location>
</feature>
<evidence type="ECO:0000313" key="4">
    <source>
        <dbReference type="EMBL" id="KAF6026372.1"/>
    </source>
</evidence>
<accession>A0A7J7JJ63</accession>
<keyword evidence="5" id="KW-1185">Reference proteome</keyword>
<dbReference type="PANTHER" id="PTHR15180:SF1">
    <property type="entry name" value="GENERAL TRANSCRIPTION FACTOR 3C POLYPEPTIDE 1"/>
    <property type="match status" value="1"/>
</dbReference>
<proteinExistence type="predicted"/>
<dbReference type="InterPro" id="IPR056428">
    <property type="entry name" value="WH_GTF3C1"/>
</dbReference>
<dbReference type="PANTHER" id="PTHR15180">
    <property type="entry name" value="GENERAL TRANSCRIPTION FACTOR 3C POLYPEPTIDE 1"/>
    <property type="match status" value="1"/>
</dbReference>
<feature type="region of interest" description="Disordered" evidence="1">
    <location>
        <begin position="490"/>
        <end position="530"/>
    </location>
</feature>
<evidence type="ECO:0000259" key="3">
    <source>
        <dbReference type="Pfam" id="PF24101"/>
    </source>
</evidence>
<feature type="region of interest" description="Disordered" evidence="1">
    <location>
        <begin position="1374"/>
        <end position="1393"/>
    </location>
</feature>
<name>A0A7J7JJ63_BUGNE</name>
<dbReference type="Pfam" id="PF24101">
    <property type="entry name" value="WHD_GTF3C1"/>
    <property type="match status" value="1"/>
</dbReference>
<dbReference type="OrthoDB" id="6262911at2759"/>
<dbReference type="GO" id="GO:0006384">
    <property type="term" value="P:transcription initiation at RNA polymerase III promoter"/>
    <property type="evidence" value="ECO:0007669"/>
    <property type="project" value="InterPro"/>
</dbReference>
<dbReference type="GO" id="GO:0042791">
    <property type="term" value="P:5S class rRNA transcription by RNA polymerase III"/>
    <property type="evidence" value="ECO:0007669"/>
    <property type="project" value="TreeGrafter"/>
</dbReference>
<evidence type="ECO:0000259" key="2">
    <source>
        <dbReference type="Pfam" id="PF23704"/>
    </source>
</evidence>
<reference evidence="4" key="1">
    <citation type="submission" date="2020-06" db="EMBL/GenBank/DDBJ databases">
        <title>Draft genome of Bugula neritina, a colonial animal packing powerful symbionts and potential medicines.</title>
        <authorList>
            <person name="Rayko M."/>
        </authorList>
    </citation>
    <scope>NUCLEOTIDE SEQUENCE [LARGE SCALE GENOMIC DNA]</scope>
    <source>
        <strain evidence="4">Kwan_BN1</strain>
    </source>
</reference>